<feature type="transmembrane region" description="Helical" evidence="1">
    <location>
        <begin position="33"/>
        <end position="54"/>
    </location>
</feature>
<dbReference type="Proteomes" id="UP000238479">
    <property type="component" value="Chromosome 2"/>
</dbReference>
<dbReference type="Gramene" id="PRQ54028">
    <property type="protein sequence ID" value="PRQ54028"/>
    <property type="gene ID" value="RchiOBHm_Chr2g0173031"/>
</dbReference>
<evidence type="ECO:0000313" key="2">
    <source>
        <dbReference type="EMBL" id="PRQ54028.1"/>
    </source>
</evidence>
<evidence type="ECO:0000313" key="3">
    <source>
        <dbReference type="Proteomes" id="UP000238479"/>
    </source>
</evidence>
<dbReference type="EMBL" id="PDCK01000040">
    <property type="protein sequence ID" value="PRQ54028.1"/>
    <property type="molecule type" value="Genomic_DNA"/>
</dbReference>
<protein>
    <submittedName>
        <fullName evidence="2">Uncharacterized protein</fullName>
    </submittedName>
</protein>
<name>A0A2P6S5S9_ROSCH</name>
<dbReference type="AlphaFoldDB" id="A0A2P6S5S9"/>
<keyword evidence="1" id="KW-1133">Transmembrane helix</keyword>
<gene>
    <name evidence="2" type="ORF">RchiOBHm_Chr2g0173031</name>
</gene>
<keyword evidence="1" id="KW-0472">Membrane</keyword>
<keyword evidence="3" id="KW-1185">Reference proteome</keyword>
<organism evidence="2 3">
    <name type="scientific">Rosa chinensis</name>
    <name type="common">China rose</name>
    <dbReference type="NCBI Taxonomy" id="74649"/>
    <lineage>
        <taxon>Eukaryota</taxon>
        <taxon>Viridiplantae</taxon>
        <taxon>Streptophyta</taxon>
        <taxon>Embryophyta</taxon>
        <taxon>Tracheophyta</taxon>
        <taxon>Spermatophyta</taxon>
        <taxon>Magnoliopsida</taxon>
        <taxon>eudicotyledons</taxon>
        <taxon>Gunneridae</taxon>
        <taxon>Pentapetalae</taxon>
        <taxon>rosids</taxon>
        <taxon>fabids</taxon>
        <taxon>Rosales</taxon>
        <taxon>Rosaceae</taxon>
        <taxon>Rosoideae</taxon>
        <taxon>Rosoideae incertae sedis</taxon>
        <taxon>Rosa</taxon>
    </lineage>
</organism>
<evidence type="ECO:0000256" key="1">
    <source>
        <dbReference type="SAM" id="Phobius"/>
    </source>
</evidence>
<sequence>MLPCDCVVLLRRTPYRSYASRCSRQWFHLWDRVGLGFFFLLFLFSAVPLGFSFVG</sequence>
<proteinExistence type="predicted"/>
<accession>A0A2P6S5S9</accession>
<reference evidence="2 3" key="1">
    <citation type="journal article" date="2018" name="Nat. Genet.">
        <title>The Rosa genome provides new insights in the design of modern roses.</title>
        <authorList>
            <person name="Bendahmane M."/>
        </authorList>
    </citation>
    <scope>NUCLEOTIDE SEQUENCE [LARGE SCALE GENOMIC DNA]</scope>
    <source>
        <strain evidence="3">cv. Old Blush</strain>
    </source>
</reference>
<comment type="caution">
    <text evidence="2">The sequence shown here is derived from an EMBL/GenBank/DDBJ whole genome shotgun (WGS) entry which is preliminary data.</text>
</comment>
<keyword evidence="1" id="KW-0812">Transmembrane</keyword>